<dbReference type="GO" id="GO:0005737">
    <property type="term" value="C:cytoplasm"/>
    <property type="evidence" value="ECO:0007669"/>
    <property type="project" value="UniProtKB-SubCell"/>
</dbReference>
<dbReference type="PANTHER" id="PTHR10815">
    <property type="entry name" value="METHYLATED-DNA--PROTEIN-CYSTEINE METHYLTRANSFERASE"/>
    <property type="match status" value="1"/>
</dbReference>
<keyword evidence="5 9" id="KW-0808">Transferase</keyword>
<dbReference type="Gene3D" id="1.10.10.10">
    <property type="entry name" value="Winged helix-like DNA-binding domain superfamily/Winged helix DNA-binding domain"/>
    <property type="match status" value="1"/>
</dbReference>
<evidence type="ECO:0000256" key="2">
    <source>
        <dbReference type="ARBA" id="ARBA00008711"/>
    </source>
</evidence>
<accession>A0A372MFJ7</accession>
<dbReference type="GO" id="GO:0003908">
    <property type="term" value="F:methylated-DNA-[protein]-cysteine S-methyltransferase activity"/>
    <property type="evidence" value="ECO:0007669"/>
    <property type="project" value="UniProtKB-UniRule"/>
</dbReference>
<feature type="active site" description="Nucleophile; methyl group acceptor" evidence="9">
    <location>
        <position position="123"/>
    </location>
</feature>
<dbReference type="SUPFAM" id="SSF46767">
    <property type="entry name" value="Methylated DNA-protein cysteine methyltransferase, C-terminal domain"/>
    <property type="match status" value="1"/>
</dbReference>
<dbReference type="InterPro" id="IPR014048">
    <property type="entry name" value="MethylDNA_cys_MeTrfase_DNA-bd"/>
</dbReference>
<evidence type="ECO:0000256" key="4">
    <source>
        <dbReference type="ARBA" id="ARBA00022603"/>
    </source>
</evidence>
<comment type="catalytic activity">
    <reaction evidence="8 9">
        <text>a 6-O-methyl-2'-deoxyguanosine in DNA + L-cysteinyl-[protein] = S-methyl-L-cysteinyl-[protein] + a 2'-deoxyguanosine in DNA</text>
        <dbReference type="Rhea" id="RHEA:24000"/>
        <dbReference type="Rhea" id="RHEA-COMP:10131"/>
        <dbReference type="Rhea" id="RHEA-COMP:10132"/>
        <dbReference type="Rhea" id="RHEA-COMP:11367"/>
        <dbReference type="Rhea" id="RHEA-COMP:11368"/>
        <dbReference type="ChEBI" id="CHEBI:29950"/>
        <dbReference type="ChEBI" id="CHEBI:82612"/>
        <dbReference type="ChEBI" id="CHEBI:85445"/>
        <dbReference type="ChEBI" id="CHEBI:85448"/>
        <dbReference type="EC" id="2.1.1.63"/>
    </reaction>
</comment>
<keyword evidence="4 9" id="KW-0489">Methyltransferase</keyword>
<keyword evidence="7 9" id="KW-0234">DNA repair</keyword>
<dbReference type="RefSeq" id="WP_117330591.1">
    <property type="nucleotide sequence ID" value="NZ_QUWK01000008.1"/>
</dbReference>
<evidence type="ECO:0000256" key="1">
    <source>
        <dbReference type="ARBA" id="ARBA00001286"/>
    </source>
</evidence>
<comment type="miscellaneous">
    <text evidence="9">This enzyme catalyzes only one turnover and therefore is not strictly catalytic. According to one definition, an enzyme is a biocatalyst that acts repeatedly and over many reaction cycles.</text>
</comment>
<dbReference type="InterPro" id="IPR023546">
    <property type="entry name" value="MGMT"/>
</dbReference>
<dbReference type="Pfam" id="PF01035">
    <property type="entry name" value="DNA_binding_1"/>
    <property type="match status" value="1"/>
</dbReference>
<comment type="subcellular location">
    <subcellularLocation>
        <location evidence="9">Cytoplasm</location>
    </subcellularLocation>
</comment>
<feature type="domain" description="Methylguanine DNA methyltransferase ribonuclease-like" evidence="11">
    <location>
        <begin position="6"/>
        <end position="68"/>
    </location>
</feature>
<dbReference type="AlphaFoldDB" id="A0A372MFJ7"/>
<dbReference type="InterPro" id="IPR036388">
    <property type="entry name" value="WH-like_DNA-bd_sf"/>
</dbReference>
<feature type="domain" description="Methylated-DNA-[protein]-cysteine S-methyltransferase DNA binding" evidence="10">
    <location>
        <begin position="73"/>
        <end position="151"/>
    </location>
</feature>
<evidence type="ECO:0000259" key="11">
    <source>
        <dbReference type="Pfam" id="PF02870"/>
    </source>
</evidence>
<organism evidence="12 13">
    <name type="scientific">Sphaerochaeta halotolerans</name>
    <dbReference type="NCBI Taxonomy" id="2293840"/>
    <lineage>
        <taxon>Bacteria</taxon>
        <taxon>Pseudomonadati</taxon>
        <taxon>Spirochaetota</taxon>
        <taxon>Spirochaetia</taxon>
        <taxon>Spirochaetales</taxon>
        <taxon>Sphaerochaetaceae</taxon>
        <taxon>Sphaerochaeta</taxon>
    </lineage>
</organism>
<dbReference type="NCBIfam" id="TIGR00589">
    <property type="entry name" value="ogt"/>
    <property type="match status" value="1"/>
</dbReference>
<proteinExistence type="inferred from homology"/>
<dbReference type="InterPro" id="IPR001497">
    <property type="entry name" value="MethylDNA_cys_MeTrfase_AS"/>
</dbReference>
<evidence type="ECO:0000256" key="5">
    <source>
        <dbReference type="ARBA" id="ARBA00022679"/>
    </source>
</evidence>
<dbReference type="Gene3D" id="3.30.160.70">
    <property type="entry name" value="Methylated DNA-protein cysteine methyltransferase domain"/>
    <property type="match status" value="1"/>
</dbReference>
<evidence type="ECO:0000256" key="9">
    <source>
        <dbReference type="HAMAP-Rule" id="MF_00772"/>
    </source>
</evidence>
<comment type="catalytic activity">
    <reaction evidence="1 9">
        <text>a 4-O-methyl-thymidine in DNA + L-cysteinyl-[protein] = a thymidine in DNA + S-methyl-L-cysteinyl-[protein]</text>
        <dbReference type="Rhea" id="RHEA:53428"/>
        <dbReference type="Rhea" id="RHEA-COMP:10131"/>
        <dbReference type="Rhea" id="RHEA-COMP:10132"/>
        <dbReference type="Rhea" id="RHEA-COMP:13555"/>
        <dbReference type="Rhea" id="RHEA-COMP:13556"/>
        <dbReference type="ChEBI" id="CHEBI:29950"/>
        <dbReference type="ChEBI" id="CHEBI:82612"/>
        <dbReference type="ChEBI" id="CHEBI:137386"/>
        <dbReference type="ChEBI" id="CHEBI:137387"/>
        <dbReference type="EC" id="2.1.1.63"/>
    </reaction>
</comment>
<dbReference type="FunFam" id="1.10.10.10:FF:000214">
    <property type="entry name" value="Methylated-DNA--protein-cysteine methyltransferase"/>
    <property type="match status" value="1"/>
</dbReference>
<keyword evidence="3 9" id="KW-0963">Cytoplasm</keyword>
<evidence type="ECO:0000259" key="10">
    <source>
        <dbReference type="Pfam" id="PF01035"/>
    </source>
</evidence>
<protein>
    <recommendedName>
        <fullName evidence="9">Methylated-DNA--protein-cysteine methyltransferase</fullName>
        <ecNumber evidence="9">2.1.1.63</ecNumber>
    </recommendedName>
    <alternativeName>
        <fullName evidence="9">6-O-methylguanine-DNA methyltransferase</fullName>
        <shortName evidence="9">MGMT</shortName>
    </alternativeName>
    <alternativeName>
        <fullName evidence="9">O-6-methylguanine-DNA-alkyltransferase</fullName>
    </alternativeName>
</protein>
<sequence length="157" mass="17169">MSTLFSTAYRSPLGTLYITCNRDALLGVSFHPVMLDENTTNPVLELAKGQLDAYFKGVLKQFTVPLELHGTLFQKSVWNALSAIPYGHVVCYQDIAKAIGNPKAVRAVGMANNKNPISIIIPCHRVIGKQGSLVGYAGGLEKKQWLLSHERANQSNT</sequence>
<evidence type="ECO:0000256" key="3">
    <source>
        <dbReference type="ARBA" id="ARBA00022490"/>
    </source>
</evidence>
<dbReference type="GO" id="GO:0032259">
    <property type="term" value="P:methylation"/>
    <property type="evidence" value="ECO:0007669"/>
    <property type="project" value="UniProtKB-KW"/>
</dbReference>
<dbReference type="EC" id="2.1.1.63" evidence="9"/>
<dbReference type="Proteomes" id="UP000264002">
    <property type="component" value="Unassembled WGS sequence"/>
</dbReference>
<dbReference type="CDD" id="cd06445">
    <property type="entry name" value="ATase"/>
    <property type="match status" value="1"/>
</dbReference>
<dbReference type="InterPro" id="IPR036217">
    <property type="entry name" value="MethylDNA_cys_MeTrfase_DNAb"/>
</dbReference>
<gene>
    <name evidence="12" type="ORF">DYP60_08550</name>
</gene>
<name>A0A372MFJ7_9SPIR</name>
<dbReference type="GO" id="GO:0006307">
    <property type="term" value="P:DNA alkylation repair"/>
    <property type="evidence" value="ECO:0007669"/>
    <property type="project" value="UniProtKB-UniRule"/>
</dbReference>
<keyword evidence="13" id="KW-1185">Reference proteome</keyword>
<dbReference type="Pfam" id="PF02870">
    <property type="entry name" value="Methyltransf_1N"/>
    <property type="match status" value="1"/>
</dbReference>
<comment type="caution">
    <text evidence="12">The sequence shown here is derived from an EMBL/GenBank/DDBJ whole genome shotgun (WGS) entry which is preliminary data.</text>
</comment>
<evidence type="ECO:0000313" key="12">
    <source>
        <dbReference type="EMBL" id="RFU94557.1"/>
    </source>
</evidence>
<dbReference type="PROSITE" id="PS00374">
    <property type="entry name" value="MGMT"/>
    <property type="match status" value="1"/>
</dbReference>
<evidence type="ECO:0000256" key="6">
    <source>
        <dbReference type="ARBA" id="ARBA00022763"/>
    </source>
</evidence>
<evidence type="ECO:0000256" key="7">
    <source>
        <dbReference type="ARBA" id="ARBA00023204"/>
    </source>
</evidence>
<keyword evidence="6 9" id="KW-0227">DNA damage</keyword>
<comment type="similarity">
    <text evidence="2 9">Belongs to the MGMT family.</text>
</comment>
<dbReference type="InterPro" id="IPR008332">
    <property type="entry name" value="MethylG_MeTrfase_N"/>
</dbReference>
<reference evidence="13" key="1">
    <citation type="submission" date="2018-08" db="EMBL/GenBank/DDBJ databases">
        <authorList>
            <person name="Grouzdev D.S."/>
            <person name="Krutkina M.S."/>
        </authorList>
    </citation>
    <scope>NUCLEOTIDE SEQUENCE [LARGE SCALE GENOMIC DNA]</scope>
    <source>
        <strain evidence="13">4-11</strain>
    </source>
</reference>
<comment type="function">
    <text evidence="9">Involved in the cellular defense against the biological effects of O6-methylguanine (O6-MeG) and O4-methylthymine (O4-MeT) in DNA. Repairs the methylated nucleobase in DNA by stoichiometrically transferring the methyl group to a cysteine residue in the enzyme. This is a suicide reaction: the enzyme is irreversibly inactivated.</text>
</comment>
<dbReference type="EMBL" id="QUWK01000008">
    <property type="protein sequence ID" value="RFU94557.1"/>
    <property type="molecule type" value="Genomic_DNA"/>
</dbReference>
<dbReference type="PANTHER" id="PTHR10815:SF13">
    <property type="entry name" value="METHYLATED-DNA--PROTEIN-CYSTEINE METHYLTRANSFERASE"/>
    <property type="match status" value="1"/>
</dbReference>
<evidence type="ECO:0000313" key="13">
    <source>
        <dbReference type="Proteomes" id="UP000264002"/>
    </source>
</evidence>
<reference evidence="12 13" key="2">
    <citation type="submission" date="2018-09" db="EMBL/GenBank/DDBJ databases">
        <title>Genome of Sphaerochaeta halotolerans strain 4-11.</title>
        <authorList>
            <person name="Nazina T.N."/>
            <person name="Sokolova D.S."/>
        </authorList>
    </citation>
    <scope>NUCLEOTIDE SEQUENCE [LARGE SCALE GENOMIC DNA]</scope>
    <source>
        <strain evidence="12 13">4-11</strain>
    </source>
</reference>
<dbReference type="InterPro" id="IPR036631">
    <property type="entry name" value="MGMT_N_sf"/>
</dbReference>
<dbReference type="SUPFAM" id="SSF53155">
    <property type="entry name" value="Methylated DNA-protein cysteine methyltransferase domain"/>
    <property type="match status" value="1"/>
</dbReference>
<dbReference type="HAMAP" id="MF_00772">
    <property type="entry name" value="OGT"/>
    <property type="match status" value="1"/>
</dbReference>
<evidence type="ECO:0000256" key="8">
    <source>
        <dbReference type="ARBA" id="ARBA00049348"/>
    </source>
</evidence>